<dbReference type="SUPFAM" id="SSF55874">
    <property type="entry name" value="ATPase domain of HSP90 chaperone/DNA topoisomerase II/histidine kinase"/>
    <property type="match status" value="1"/>
</dbReference>
<dbReference type="SUPFAM" id="SSF52172">
    <property type="entry name" value="CheY-like"/>
    <property type="match status" value="2"/>
</dbReference>
<sequence length="534" mass="59869">MNKEKATILCIDDEEMIRMTIGDFLEDSGYTVIKAENGKIGLKLFREKTPDLILVDLRMPEVEGLEVLSTVVNESPETPVIVVSGTGVLQDAVEALRSGAWNYLTKPIEDMAVLEFAVKNALEKAALIRETRYYKEHLEEIVRQRTRELEEANKQLRQAQKMEAIGTLAGGIAHDFNNTLGAIIGYAQLTIYKLPGDSPFRHYLDQILNASYRAKDLVYQILMFSRRTEQEKKPVRISSVIKEDLKMLRAVIPSTIDIREHIESDTGTVEADPTQIHQVLMNLCTNAAHAMEEKGGVLEICLANTQLNDHETVQHPDLTPGKYLKLSVKDTGYGILPDMTERVFDPYFTTKEQGEGTGLGLAVVHGIVKSHEGAVTVTSNPGKGTVFDVYFPRAEEAEEISKPRSDDRLSRGNESILFVDDDNVLAYMGKKALEHLGYQVESRTNSVDSLNFFRKNPHRFDIVITDLTMPNMTGEKLAGEIMKIRPDIPVILCTGYSEHITKEKAETIGIRKLLIKPLELNDLARTIRDVLEDS</sequence>
<keyword evidence="9" id="KW-1185">Reference proteome</keyword>
<dbReference type="SMART" id="SM00448">
    <property type="entry name" value="REC"/>
    <property type="match status" value="2"/>
</dbReference>
<dbReference type="Gene3D" id="3.40.50.2300">
    <property type="match status" value="2"/>
</dbReference>
<dbReference type="InterPro" id="IPR005467">
    <property type="entry name" value="His_kinase_dom"/>
</dbReference>
<dbReference type="InterPro" id="IPR036890">
    <property type="entry name" value="HATPase_C_sf"/>
</dbReference>
<feature type="domain" description="Response regulatory" evidence="7">
    <location>
        <begin position="7"/>
        <end position="121"/>
    </location>
</feature>
<dbReference type="AlphaFoldDB" id="A0A975BRQ3"/>
<comment type="catalytic activity">
    <reaction evidence="1">
        <text>ATP + protein L-histidine = ADP + protein N-phospho-L-histidine.</text>
        <dbReference type="EC" id="2.7.13.3"/>
    </reaction>
</comment>
<dbReference type="Proteomes" id="UP000663722">
    <property type="component" value="Chromosome"/>
</dbReference>
<evidence type="ECO:0000313" key="9">
    <source>
        <dbReference type="Proteomes" id="UP000663722"/>
    </source>
</evidence>
<dbReference type="PANTHER" id="PTHR43065">
    <property type="entry name" value="SENSOR HISTIDINE KINASE"/>
    <property type="match status" value="1"/>
</dbReference>
<keyword evidence="8" id="KW-0808">Transferase</keyword>
<accession>A0A975BRQ3</accession>
<dbReference type="GO" id="GO:0000155">
    <property type="term" value="F:phosphorelay sensor kinase activity"/>
    <property type="evidence" value="ECO:0007669"/>
    <property type="project" value="InterPro"/>
</dbReference>
<dbReference type="Gene3D" id="1.10.287.130">
    <property type="match status" value="1"/>
</dbReference>
<dbReference type="Gene3D" id="3.30.565.10">
    <property type="entry name" value="Histidine kinase-like ATPase, C-terminal domain"/>
    <property type="match status" value="1"/>
</dbReference>
<dbReference type="Pfam" id="PF00072">
    <property type="entry name" value="Response_reg"/>
    <property type="match status" value="2"/>
</dbReference>
<reference evidence="8" key="1">
    <citation type="journal article" date="2021" name="Microb. Physiol.">
        <title>Proteogenomic Insights into the Physiology of Marine, Sulfate-Reducing, Filamentous Desulfonema limicola and Desulfonema magnum.</title>
        <authorList>
            <person name="Schnaars V."/>
            <person name="Wohlbrand L."/>
            <person name="Scheve S."/>
            <person name="Hinrichs C."/>
            <person name="Reinhardt R."/>
            <person name="Rabus R."/>
        </authorList>
    </citation>
    <scope>NUCLEOTIDE SEQUENCE</scope>
    <source>
        <strain evidence="8">4be13</strain>
    </source>
</reference>
<feature type="domain" description="Response regulatory" evidence="7">
    <location>
        <begin position="415"/>
        <end position="531"/>
    </location>
</feature>
<evidence type="ECO:0000256" key="3">
    <source>
        <dbReference type="ARBA" id="ARBA00022553"/>
    </source>
</evidence>
<evidence type="ECO:0000256" key="1">
    <source>
        <dbReference type="ARBA" id="ARBA00000085"/>
    </source>
</evidence>
<keyword evidence="8" id="KW-0418">Kinase</keyword>
<name>A0A975BRQ3_9BACT</name>
<dbReference type="InterPro" id="IPR049510">
    <property type="entry name" value="RssB-like_REC"/>
</dbReference>
<keyword evidence="5" id="KW-0175">Coiled coil</keyword>
<dbReference type="PROSITE" id="PS50110">
    <property type="entry name" value="RESPONSE_REGULATORY"/>
    <property type="match status" value="2"/>
</dbReference>
<evidence type="ECO:0000256" key="5">
    <source>
        <dbReference type="SAM" id="Coils"/>
    </source>
</evidence>
<dbReference type="InterPro" id="IPR036097">
    <property type="entry name" value="HisK_dim/P_sf"/>
</dbReference>
<evidence type="ECO:0000259" key="7">
    <source>
        <dbReference type="PROSITE" id="PS50110"/>
    </source>
</evidence>
<dbReference type="InterPro" id="IPR003594">
    <property type="entry name" value="HATPase_dom"/>
</dbReference>
<keyword evidence="3 4" id="KW-0597">Phosphoprotein</keyword>
<organism evidence="8 9">
    <name type="scientific">Desulfonema magnum</name>
    <dbReference type="NCBI Taxonomy" id="45655"/>
    <lineage>
        <taxon>Bacteria</taxon>
        <taxon>Pseudomonadati</taxon>
        <taxon>Thermodesulfobacteriota</taxon>
        <taxon>Desulfobacteria</taxon>
        <taxon>Desulfobacterales</taxon>
        <taxon>Desulfococcaceae</taxon>
        <taxon>Desulfonema</taxon>
    </lineage>
</organism>
<feature type="modified residue" description="4-aspartylphosphate" evidence="4">
    <location>
        <position position="56"/>
    </location>
</feature>
<dbReference type="InterPro" id="IPR004358">
    <property type="entry name" value="Sig_transdc_His_kin-like_C"/>
</dbReference>
<dbReference type="EC" id="2.7.13.3" evidence="2"/>
<dbReference type="SMART" id="SM00387">
    <property type="entry name" value="HATPase_c"/>
    <property type="match status" value="1"/>
</dbReference>
<dbReference type="PANTHER" id="PTHR43065:SF42">
    <property type="entry name" value="TWO-COMPONENT SENSOR PPRA"/>
    <property type="match status" value="1"/>
</dbReference>
<proteinExistence type="predicted"/>
<gene>
    <name evidence="8" type="ORF">dnm_064440</name>
</gene>
<dbReference type="Pfam" id="PF00512">
    <property type="entry name" value="HisKA"/>
    <property type="match status" value="1"/>
</dbReference>
<dbReference type="EMBL" id="CP061800">
    <property type="protein sequence ID" value="QTA90383.1"/>
    <property type="molecule type" value="Genomic_DNA"/>
</dbReference>
<dbReference type="PRINTS" id="PR00344">
    <property type="entry name" value="BCTRLSENSOR"/>
</dbReference>
<dbReference type="SMART" id="SM00388">
    <property type="entry name" value="HisKA"/>
    <property type="match status" value="1"/>
</dbReference>
<evidence type="ECO:0000256" key="4">
    <source>
        <dbReference type="PROSITE-ProRule" id="PRU00169"/>
    </source>
</evidence>
<dbReference type="SUPFAM" id="SSF47384">
    <property type="entry name" value="Homodimeric domain of signal transducing histidine kinase"/>
    <property type="match status" value="1"/>
</dbReference>
<evidence type="ECO:0000313" key="8">
    <source>
        <dbReference type="EMBL" id="QTA90383.1"/>
    </source>
</evidence>
<dbReference type="PROSITE" id="PS50109">
    <property type="entry name" value="HIS_KIN"/>
    <property type="match status" value="1"/>
</dbReference>
<feature type="coiled-coil region" evidence="5">
    <location>
        <begin position="135"/>
        <end position="162"/>
    </location>
</feature>
<dbReference type="Pfam" id="PF02518">
    <property type="entry name" value="HATPase_c"/>
    <property type="match status" value="1"/>
</dbReference>
<evidence type="ECO:0000256" key="2">
    <source>
        <dbReference type="ARBA" id="ARBA00012438"/>
    </source>
</evidence>
<dbReference type="InterPro" id="IPR003661">
    <property type="entry name" value="HisK_dim/P_dom"/>
</dbReference>
<protein>
    <recommendedName>
        <fullName evidence="2">histidine kinase</fullName>
        <ecNumber evidence="2">2.7.13.3</ecNumber>
    </recommendedName>
</protein>
<feature type="modified residue" description="4-aspartylphosphate" evidence="4">
    <location>
        <position position="466"/>
    </location>
</feature>
<dbReference type="RefSeq" id="WP_207678612.1">
    <property type="nucleotide sequence ID" value="NZ_CP061800.1"/>
</dbReference>
<dbReference type="KEGG" id="dmm:dnm_064440"/>
<evidence type="ECO:0000259" key="6">
    <source>
        <dbReference type="PROSITE" id="PS50109"/>
    </source>
</evidence>
<dbReference type="InterPro" id="IPR011006">
    <property type="entry name" value="CheY-like_superfamily"/>
</dbReference>
<dbReference type="CDD" id="cd17555">
    <property type="entry name" value="REC_RssB-like"/>
    <property type="match status" value="1"/>
</dbReference>
<feature type="domain" description="Histidine kinase" evidence="6">
    <location>
        <begin position="171"/>
        <end position="395"/>
    </location>
</feature>
<dbReference type="CDD" id="cd00082">
    <property type="entry name" value="HisKA"/>
    <property type="match status" value="1"/>
</dbReference>
<dbReference type="InterPro" id="IPR001789">
    <property type="entry name" value="Sig_transdc_resp-reg_receiver"/>
</dbReference>